<keyword evidence="4" id="KW-1003">Cell membrane</keyword>
<organism evidence="10 11">
    <name type="scientific">Mumia zhuanghuii</name>
    <dbReference type="NCBI Taxonomy" id="2585211"/>
    <lineage>
        <taxon>Bacteria</taxon>
        <taxon>Bacillati</taxon>
        <taxon>Actinomycetota</taxon>
        <taxon>Actinomycetes</taxon>
        <taxon>Propionibacteriales</taxon>
        <taxon>Nocardioidaceae</taxon>
        <taxon>Mumia</taxon>
    </lineage>
</organism>
<dbReference type="Gene3D" id="1.10.3470.10">
    <property type="entry name" value="ABC transporter involved in vitamin B12 uptake, BtuC"/>
    <property type="match status" value="1"/>
</dbReference>
<comment type="subcellular location">
    <subcellularLocation>
        <location evidence="1">Cell membrane</location>
        <topology evidence="1">Multi-pass membrane protein</topology>
    </subcellularLocation>
</comment>
<evidence type="ECO:0000256" key="6">
    <source>
        <dbReference type="ARBA" id="ARBA00022989"/>
    </source>
</evidence>
<dbReference type="FunFam" id="1.10.3470.10:FF:000001">
    <property type="entry name" value="Vitamin B12 ABC transporter permease BtuC"/>
    <property type="match status" value="1"/>
</dbReference>
<dbReference type="EMBL" id="VDFQ02000001">
    <property type="protein sequence ID" value="KAA1424662.1"/>
    <property type="molecule type" value="Genomic_DNA"/>
</dbReference>
<keyword evidence="6 9" id="KW-1133">Transmembrane helix</keyword>
<dbReference type="GO" id="GO:0022857">
    <property type="term" value="F:transmembrane transporter activity"/>
    <property type="evidence" value="ECO:0007669"/>
    <property type="project" value="InterPro"/>
</dbReference>
<dbReference type="GO" id="GO:0005886">
    <property type="term" value="C:plasma membrane"/>
    <property type="evidence" value="ECO:0007669"/>
    <property type="project" value="UniProtKB-SubCell"/>
</dbReference>
<reference evidence="10 11" key="1">
    <citation type="submission" date="2019-09" db="EMBL/GenBank/DDBJ databases">
        <title>Mumia zhuanghuii sp. nov. isolated from the intestinal contents of plateau pika (Ochotona curzoniae) in the Qinghai-Tibet plateau of China.</title>
        <authorList>
            <person name="Tian Z."/>
        </authorList>
    </citation>
    <scope>NUCLEOTIDE SEQUENCE [LARGE SCALE GENOMIC DNA]</scope>
    <source>
        <strain evidence="11">350</strain>
    </source>
</reference>
<feature type="transmembrane region" description="Helical" evidence="9">
    <location>
        <begin position="228"/>
        <end position="249"/>
    </location>
</feature>
<sequence>MESCPLRPPALPPTALPHRSARSPMTAVAPAAAPPVRSRRALRLAATWALLVGLLLVVCFFSISMGSRDITLRTVWDAFDAFDPSSTEHTVIREMRVPRTLLGLTVGAALGLSGAILQGVTRNPIADPGIMGINAGAAAAVVASATMLGIGSLTGQIWAAFVGAGIATVVVYGVASFGREGATPVKLALAGAAVTAGLTAFTSAMVMTSTEALNELRFWQVGALAGRYMPVFWQTLPFIVVGIVVALGAGRALNGLALGEDIAIALGQHVALTRAMLFVTVAVLCGAATAACGPIVFIGLVVPHVARMICGPDYRAILAFSLVLSPIVLLVADILGRLALPGGELQVGVVLGVLGAPFFVLLVRYRNLTEL</sequence>
<proteinExistence type="inferred from homology"/>
<dbReference type="PANTHER" id="PTHR30472:SF1">
    <property type="entry name" value="FE(3+) DICITRATE TRANSPORT SYSTEM PERMEASE PROTEIN FECC-RELATED"/>
    <property type="match status" value="1"/>
</dbReference>
<dbReference type="OrthoDB" id="9782305at2"/>
<evidence type="ECO:0000256" key="5">
    <source>
        <dbReference type="ARBA" id="ARBA00022692"/>
    </source>
</evidence>
<evidence type="ECO:0000256" key="1">
    <source>
        <dbReference type="ARBA" id="ARBA00004651"/>
    </source>
</evidence>
<keyword evidence="3" id="KW-0813">Transport</keyword>
<feature type="transmembrane region" description="Helical" evidence="9">
    <location>
        <begin position="275"/>
        <end position="302"/>
    </location>
</feature>
<evidence type="ECO:0000313" key="10">
    <source>
        <dbReference type="EMBL" id="KAA1424662.1"/>
    </source>
</evidence>
<dbReference type="InterPro" id="IPR000522">
    <property type="entry name" value="ABC_transptr_permease_BtuC"/>
</dbReference>
<feature type="transmembrane region" description="Helical" evidence="9">
    <location>
        <begin position="314"/>
        <end position="339"/>
    </location>
</feature>
<evidence type="ECO:0000256" key="9">
    <source>
        <dbReference type="SAM" id="Phobius"/>
    </source>
</evidence>
<protein>
    <submittedName>
        <fullName evidence="10">Iron ABC transporter permease</fullName>
    </submittedName>
</protein>
<feature type="transmembrane region" description="Helical" evidence="9">
    <location>
        <begin position="132"/>
        <end position="150"/>
    </location>
</feature>
<accession>A0A5Q6S2P9</accession>
<dbReference type="GO" id="GO:0033214">
    <property type="term" value="P:siderophore-iron import into cell"/>
    <property type="evidence" value="ECO:0007669"/>
    <property type="project" value="TreeGrafter"/>
</dbReference>
<dbReference type="CDD" id="cd06550">
    <property type="entry name" value="TM_ABC_iron-siderophores_like"/>
    <property type="match status" value="1"/>
</dbReference>
<comment type="similarity">
    <text evidence="2">Belongs to the binding-protein-dependent transport system permease family. FecCD subfamily.</text>
</comment>
<evidence type="ECO:0000313" key="11">
    <source>
        <dbReference type="Proteomes" id="UP000307768"/>
    </source>
</evidence>
<evidence type="ECO:0000256" key="7">
    <source>
        <dbReference type="ARBA" id="ARBA00023136"/>
    </source>
</evidence>
<dbReference type="PANTHER" id="PTHR30472">
    <property type="entry name" value="FERRIC ENTEROBACTIN TRANSPORT SYSTEM PERMEASE PROTEIN"/>
    <property type="match status" value="1"/>
</dbReference>
<dbReference type="Pfam" id="PF01032">
    <property type="entry name" value="FecCD"/>
    <property type="match status" value="1"/>
</dbReference>
<dbReference type="Proteomes" id="UP000307768">
    <property type="component" value="Unassembled WGS sequence"/>
</dbReference>
<gene>
    <name evidence="10" type="ORF">FE697_001685</name>
</gene>
<feature type="transmembrane region" description="Helical" evidence="9">
    <location>
        <begin position="101"/>
        <end position="120"/>
    </location>
</feature>
<feature type="region of interest" description="Disordered" evidence="8">
    <location>
        <begin position="1"/>
        <end position="24"/>
    </location>
</feature>
<feature type="transmembrane region" description="Helical" evidence="9">
    <location>
        <begin position="45"/>
        <end position="63"/>
    </location>
</feature>
<evidence type="ECO:0000256" key="4">
    <source>
        <dbReference type="ARBA" id="ARBA00022475"/>
    </source>
</evidence>
<keyword evidence="5 9" id="KW-0812">Transmembrane</keyword>
<dbReference type="AlphaFoldDB" id="A0A5Q6S2P9"/>
<keyword evidence="7 9" id="KW-0472">Membrane</keyword>
<evidence type="ECO:0000256" key="3">
    <source>
        <dbReference type="ARBA" id="ARBA00022448"/>
    </source>
</evidence>
<feature type="transmembrane region" description="Helical" evidence="9">
    <location>
        <begin position="187"/>
        <end position="207"/>
    </location>
</feature>
<comment type="caution">
    <text evidence="10">The sequence shown here is derived from an EMBL/GenBank/DDBJ whole genome shotgun (WGS) entry which is preliminary data.</text>
</comment>
<dbReference type="InterPro" id="IPR037294">
    <property type="entry name" value="ABC_BtuC-like"/>
</dbReference>
<feature type="transmembrane region" description="Helical" evidence="9">
    <location>
        <begin position="157"/>
        <end position="175"/>
    </location>
</feature>
<dbReference type="SUPFAM" id="SSF81345">
    <property type="entry name" value="ABC transporter involved in vitamin B12 uptake, BtuC"/>
    <property type="match status" value="1"/>
</dbReference>
<name>A0A5Q6S2P9_9ACTN</name>
<feature type="transmembrane region" description="Helical" evidence="9">
    <location>
        <begin position="345"/>
        <end position="365"/>
    </location>
</feature>
<feature type="compositionally biased region" description="Pro residues" evidence="8">
    <location>
        <begin position="1"/>
        <end position="15"/>
    </location>
</feature>
<evidence type="ECO:0000256" key="2">
    <source>
        <dbReference type="ARBA" id="ARBA00007935"/>
    </source>
</evidence>
<evidence type="ECO:0000256" key="8">
    <source>
        <dbReference type="SAM" id="MobiDB-lite"/>
    </source>
</evidence>